<protein>
    <submittedName>
        <fullName evidence="2">Uncharacterized protein</fullName>
    </submittedName>
</protein>
<reference evidence="2 3" key="1">
    <citation type="journal article" date="2011" name="Stand. Genomic Sci.">
        <title>Complete genome sequence of Desulfobulbus propionicus type strain (1pr3).</title>
        <authorList>
            <person name="Pagani I."/>
            <person name="Lapidus A."/>
            <person name="Nolan M."/>
            <person name="Lucas S."/>
            <person name="Hammon N."/>
            <person name="Deshpande S."/>
            <person name="Cheng J.F."/>
            <person name="Chertkov O."/>
            <person name="Davenport K."/>
            <person name="Tapia R."/>
            <person name="Han C."/>
            <person name="Goodwin L."/>
            <person name="Pitluck S."/>
            <person name="Liolios K."/>
            <person name="Mavromatis K."/>
            <person name="Ivanova N."/>
            <person name="Mikhailova N."/>
            <person name="Pati A."/>
            <person name="Chen A."/>
            <person name="Palaniappan K."/>
            <person name="Land M."/>
            <person name="Hauser L."/>
            <person name="Chang Y.J."/>
            <person name="Jeffries C.D."/>
            <person name="Detter J.C."/>
            <person name="Brambilla E."/>
            <person name="Kannan K.P."/>
            <person name="Djao O.D."/>
            <person name="Rohde M."/>
            <person name="Pukall R."/>
            <person name="Spring S."/>
            <person name="Goker M."/>
            <person name="Sikorski J."/>
            <person name="Woyke T."/>
            <person name="Bristow J."/>
            <person name="Eisen J.A."/>
            <person name="Markowitz V."/>
            <person name="Hugenholtz P."/>
            <person name="Kyrpides N.C."/>
            <person name="Klenk H.P."/>
        </authorList>
    </citation>
    <scope>NUCLEOTIDE SEQUENCE [LARGE SCALE GENOMIC DNA]</scope>
    <source>
        <strain evidence="3">ATCC 33891 / DSM 2032 / 1pr3</strain>
    </source>
</reference>
<feature type="chain" id="PRO_5031279533" evidence="1">
    <location>
        <begin position="21"/>
        <end position="512"/>
    </location>
</feature>
<accession>A0A7U3YN42</accession>
<feature type="signal peptide" evidence="1">
    <location>
        <begin position="1"/>
        <end position="20"/>
    </location>
</feature>
<organism evidence="2 3">
    <name type="scientific">Desulfobulbus propionicus (strain ATCC 33891 / DSM 2032 / VKM B-1956 / 1pr3)</name>
    <dbReference type="NCBI Taxonomy" id="577650"/>
    <lineage>
        <taxon>Bacteria</taxon>
        <taxon>Pseudomonadati</taxon>
        <taxon>Thermodesulfobacteriota</taxon>
        <taxon>Desulfobulbia</taxon>
        <taxon>Desulfobulbales</taxon>
        <taxon>Desulfobulbaceae</taxon>
        <taxon>Desulfobulbus</taxon>
    </lineage>
</organism>
<evidence type="ECO:0000256" key="1">
    <source>
        <dbReference type="SAM" id="SignalP"/>
    </source>
</evidence>
<name>A0A7U3YN42_DESPD</name>
<keyword evidence="3" id="KW-1185">Reference proteome</keyword>
<gene>
    <name evidence="2" type="ordered locus">Despr_2275</name>
</gene>
<dbReference type="RefSeq" id="WP_015724957.1">
    <property type="nucleotide sequence ID" value="NC_014972.1"/>
</dbReference>
<evidence type="ECO:0000313" key="3">
    <source>
        <dbReference type="Proteomes" id="UP000006365"/>
    </source>
</evidence>
<sequence length="512" mass="56912">MRQACIALALILFFSSIVRADIPATPVMTLYRFNGPLDIPYYDIETFRRTGPSTPAGSLAQGSSVVPCLVVDANGPLTDREGIPYVGFEVVVNARTATPASTAHFKNVSRKRQSMTVADHHCDAGIRYVMDVRTIYPMDKPPLFDPPRPAQPGTAAIPPQGELDRIVRAFHSSTACAGVNQRLINRRTALEAAWERFIREQQGRWPAEALQRAKHLDYTLRTAIFEGHLERGCNAYGACERNIIALSIRNRGRELCTKRHGCAAPGDFQGVSSMVSQYNIWDEYLTQVSGLTSCYLRDDLAAGSSDSARNYRKLQSMYAQNLPDVQRILFGDDRDLAAVFPNNALTDLKELRHYYHAPAMGKCFPRHNRVEYMSGAVARNGSHYALIAGTRIQVDQAAAGGYFFHSFMVQETPAKDLVRIVDNYPGFVVDGRRVSLKESSSRCVPYGIPGGCRFDEIGRYRKTPSWVNSGKPLELQCRIAERGEQCQGEEKRTSVRVGGVCDTQMRPFAGVD</sequence>
<proteinExistence type="predicted"/>
<evidence type="ECO:0000313" key="2">
    <source>
        <dbReference type="EMBL" id="ADW18419.1"/>
    </source>
</evidence>
<dbReference type="EMBL" id="CP002364">
    <property type="protein sequence ID" value="ADW18419.1"/>
    <property type="molecule type" value="Genomic_DNA"/>
</dbReference>
<keyword evidence="1" id="KW-0732">Signal</keyword>
<dbReference type="AlphaFoldDB" id="A0A7U3YN42"/>
<dbReference type="Proteomes" id="UP000006365">
    <property type="component" value="Chromosome"/>
</dbReference>
<dbReference type="KEGG" id="dpr:Despr_2275"/>